<feature type="compositionally biased region" description="Polar residues" evidence="2">
    <location>
        <begin position="14"/>
        <end position="26"/>
    </location>
</feature>
<dbReference type="Gene3D" id="3.30.160.60">
    <property type="entry name" value="Classic Zinc Finger"/>
    <property type="match status" value="1"/>
</dbReference>
<reference evidence="4" key="1">
    <citation type="submission" date="2018-12" db="EMBL/GenBank/DDBJ databases">
        <authorList>
            <person name="Syme R.A."/>
            <person name="Farfan-Caceres L."/>
            <person name="Lichtenzveig J."/>
        </authorList>
    </citation>
    <scope>NUCLEOTIDE SEQUENCE</scope>
    <source>
        <strain evidence="4">Al4</strain>
    </source>
</reference>
<dbReference type="AlphaFoldDB" id="A0A8H7J8A3"/>
<dbReference type="EMBL" id="RZGK01000004">
    <property type="protein sequence ID" value="KAF9699739.1"/>
    <property type="molecule type" value="Genomic_DNA"/>
</dbReference>
<evidence type="ECO:0000313" key="4">
    <source>
        <dbReference type="EMBL" id="KAF9699739.1"/>
    </source>
</evidence>
<organism evidence="4 5">
    <name type="scientific">Ascochyta lentis</name>
    <dbReference type="NCBI Taxonomy" id="205686"/>
    <lineage>
        <taxon>Eukaryota</taxon>
        <taxon>Fungi</taxon>
        <taxon>Dikarya</taxon>
        <taxon>Ascomycota</taxon>
        <taxon>Pezizomycotina</taxon>
        <taxon>Dothideomycetes</taxon>
        <taxon>Pleosporomycetidae</taxon>
        <taxon>Pleosporales</taxon>
        <taxon>Pleosporineae</taxon>
        <taxon>Didymellaceae</taxon>
        <taxon>Ascochyta</taxon>
    </lineage>
</organism>
<sequence length="287" mass="30840">MSYDSSDGSYRSSWPQQDPGQNSEAYSHSGHAGSSCGRQTHPQLANGNSYYQYQNCDSANPQYSTHHAVVRSNPYTQSTAAFDSGYLVSHPTNGLAGAYQPGVYNSMPPQYGHQYGHQSRGWSDAQQPAVGSSTQRVMQSPVVASPTTYTSPVLPLVAPRPNPGVGSEYSSSHTWPNDAHSGSGSLNLQHQAEGRSMGGGAEYAVPCPYGCGTVLTGVHAVGNMTRHLKSKNCIGSGKDKTKYICPVQGCDKRYIRSDGLKVHLRKRHNIAQASDRTGSSEYEEAGY</sequence>
<dbReference type="Proteomes" id="UP000651452">
    <property type="component" value="Unassembled WGS sequence"/>
</dbReference>
<keyword evidence="1" id="KW-0479">Metal-binding</keyword>
<dbReference type="OrthoDB" id="6365676at2759"/>
<keyword evidence="1" id="KW-0863">Zinc-finger</keyword>
<feature type="compositionally biased region" description="Polar residues" evidence="2">
    <location>
        <begin position="168"/>
        <end position="184"/>
    </location>
</feature>
<reference evidence="4" key="2">
    <citation type="submission" date="2020-09" db="EMBL/GenBank/DDBJ databases">
        <title>Reference genome assembly for Australian Ascochyta lentis isolate Al4.</title>
        <authorList>
            <person name="Lee R.C."/>
            <person name="Farfan-Caceres L.M."/>
            <person name="Debler J.W."/>
            <person name="Williams A.H."/>
            <person name="Henares B.M."/>
        </authorList>
    </citation>
    <scope>NUCLEOTIDE SEQUENCE</scope>
    <source>
        <strain evidence="4">Al4</strain>
    </source>
</reference>
<dbReference type="InterPro" id="IPR036236">
    <property type="entry name" value="Znf_C2H2_sf"/>
</dbReference>
<dbReference type="SUPFAM" id="SSF57667">
    <property type="entry name" value="beta-beta-alpha zinc fingers"/>
    <property type="match status" value="1"/>
</dbReference>
<dbReference type="SMART" id="SM00355">
    <property type="entry name" value="ZnF_C2H2"/>
    <property type="match status" value="1"/>
</dbReference>
<keyword evidence="5" id="KW-1185">Reference proteome</keyword>
<evidence type="ECO:0000259" key="3">
    <source>
        <dbReference type="PROSITE" id="PS50157"/>
    </source>
</evidence>
<dbReference type="InterPro" id="IPR013087">
    <property type="entry name" value="Znf_C2H2_type"/>
</dbReference>
<evidence type="ECO:0000256" key="1">
    <source>
        <dbReference type="PROSITE-ProRule" id="PRU00042"/>
    </source>
</evidence>
<protein>
    <recommendedName>
        <fullName evidence="3">C2H2-type domain-containing protein</fullName>
    </recommendedName>
</protein>
<dbReference type="PROSITE" id="PS00028">
    <property type="entry name" value="ZINC_FINGER_C2H2_1"/>
    <property type="match status" value="1"/>
</dbReference>
<name>A0A8H7J8A3_9PLEO</name>
<feature type="region of interest" description="Disordered" evidence="2">
    <location>
        <begin position="161"/>
        <end position="184"/>
    </location>
</feature>
<keyword evidence="1" id="KW-0862">Zinc</keyword>
<comment type="caution">
    <text evidence="4">The sequence shown here is derived from an EMBL/GenBank/DDBJ whole genome shotgun (WGS) entry which is preliminary data.</text>
</comment>
<proteinExistence type="predicted"/>
<evidence type="ECO:0000256" key="2">
    <source>
        <dbReference type="SAM" id="MobiDB-lite"/>
    </source>
</evidence>
<dbReference type="GO" id="GO:0008270">
    <property type="term" value="F:zinc ion binding"/>
    <property type="evidence" value="ECO:0007669"/>
    <property type="project" value="UniProtKB-KW"/>
</dbReference>
<evidence type="ECO:0000313" key="5">
    <source>
        <dbReference type="Proteomes" id="UP000651452"/>
    </source>
</evidence>
<accession>A0A8H7J8A3</accession>
<feature type="region of interest" description="Disordered" evidence="2">
    <location>
        <begin position="1"/>
        <end position="43"/>
    </location>
</feature>
<feature type="domain" description="C2H2-type" evidence="3">
    <location>
        <begin position="243"/>
        <end position="273"/>
    </location>
</feature>
<feature type="compositionally biased region" description="Low complexity" evidence="2">
    <location>
        <begin position="1"/>
        <end position="13"/>
    </location>
</feature>
<gene>
    <name evidence="4" type="ORF">EKO04_002658</name>
</gene>
<dbReference type="PROSITE" id="PS50157">
    <property type="entry name" value="ZINC_FINGER_C2H2_2"/>
    <property type="match status" value="1"/>
</dbReference>